<feature type="compositionally biased region" description="Basic and acidic residues" evidence="1">
    <location>
        <begin position="1"/>
        <end position="10"/>
    </location>
</feature>
<keyword evidence="2" id="KW-0472">Membrane</keyword>
<keyword evidence="4" id="KW-1185">Reference proteome</keyword>
<feature type="region of interest" description="Disordered" evidence="1">
    <location>
        <begin position="315"/>
        <end position="485"/>
    </location>
</feature>
<dbReference type="Proteomes" id="UP000484988">
    <property type="component" value="Unassembled WGS sequence"/>
</dbReference>
<accession>A0A6A0AUF7</accession>
<comment type="caution">
    <text evidence="3">The sequence shown here is derived from an EMBL/GenBank/DDBJ whole genome shotgun (WGS) entry which is preliminary data.</text>
</comment>
<sequence length="832" mass="86258">MSDVRGERGPLHGGAEDPPVDQMVFRWGGNRGRQGTGMTAVASSCPAERAEEIGRELGSLLWMTGSDEPRPSVVRTIRPDGEVMLVQRWPTTDAVGRRSTVSHVLVGPGGVLKTRLCLGLAHQGWGGRSQAEQVSGRLGPVPVAGLRNLALPRLSWMEGRLAEVEQALVLVAAAWLRDPGIRVSLLVDGSRPPGWPDRESAPLVHLGLFMLFQNWLPARWTFATHDTVDSHPLLLTCVPRWDPDGGGAGPLARLAAGRGTGAEGPEHDLAARLVAGLLVPSPRDATGPALARLLPRGARLGREQRLALLRDVLEEGPRPAGPPAPGPAAVPRARQGALREPAAGQPVGASDRDGRREDGVRRDREALPAVDGGARDPGPPRPVRTAGRGGDHHRDRDRDRDRDGAQRMPQGPQRSGLFEGPSDGSAPPSGQPRHLPQESPSGLGRVPGHVQADAPAGRAGTHGPCRAQAGQVWGHAPSGPPATPMRERLCEALGLPGTPGPAELVAAAADEDLLDELRCPAHPMDTVFDLLDELVERLCTSRLGAAAGDELCTEVLRSGLYLEPADRSWRGEPAAASQREARAAELFSLVVGPRARDPRQREALGSLAARIEGNPWSSLGELLGVLLLDSPPEETPDLPPVLWQALLRDADRRIATPAHGSTPGPAHSAAPAHPAHSAAPAHPGQPAAPAAPVSAPPAPSARPPRASGQPAAPRPAHPGAVSAPSGTGRPAGQAAGPPSAGCPALPAGYEAAGGTPYAAGTAPEVPPPGRERAANGGPGGPSPPVAPSLRAAPPPAPAWRFWEGDVVGPAIVGLLVIVLMALVVYLVLALSG</sequence>
<feature type="region of interest" description="Disordered" evidence="1">
    <location>
        <begin position="755"/>
        <end position="793"/>
    </location>
</feature>
<proteinExistence type="predicted"/>
<gene>
    <name evidence="3" type="ORF">SCWH03_27710</name>
</gene>
<feature type="compositionally biased region" description="Basic and acidic residues" evidence="1">
    <location>
        <begin position="350"/>
        <end position="366"/>
    </location>
</feature>
<feature type="compositionally biased region" description="Pro residues" evidence="1">
    <location>
        <begin position="319"/>
        <end position="328"/>
    </location>
</feature>
<evidence type="ECO:0000313" key="4">
    <source>
        <dbReference type="Proteomes" id="UP000484988"/>
    </source>
</evidence>
<reference evidence="3 4" key="1">
    <citation type="submission" date="2020-02" db="EMBL/GenBank/DDBJ databases">
        <title>Whole Genome Shotgun Sequence of Streptomyces sp. strain CWH03.</title>
        <authorList>
            <person name="Dohra H."/>
            <person name="Kodani S."/>
            <person name="Yamamura H."/>
        </authorList>
    </citation>
    <scope>NUCLEOTIDE SEQUENCE [LARGE SCALE GENOMIC DNA]</scope>
    <source>
        <strain evidence="3 4">CWH03</strain>
    </source>
</reference>
<dbReference type="RefSeq" id="WP_173264382.1">
    <property type="nucleotide sequence ID" value="NZ_BLLG01000006.1"/>
</dbReference>
<dbReference type="AlphaFoldDB" id="A0A6A0AUF7"/>
<feature type="region of interest" description="Disordered" evidence="1">
    <location>
        <begin position="655"/>
        <end position="742"/>
    </location>
</feature>
<evidence type="ECO:0000256" key="1">
    <source>
        <dbReference type="SAM" id="MobiDB-lite"/>
    </source>
</evidence>
<feature type="transmembrane region" description="Helical" evidence="2">
    <location>
        <begin position="810"/>
        <end position="830"/>
    </location>
</feature>
<feature type="compositionally biased region" description="Pro residues" evidence="1">
    <location>
        <begin position="780"/>
        <end position="793"/>
    </location>
</feature>
<organism evidence="3 4">
    <name type="scientific">Streptomyces pacificus</name>
    <dbReference type="NCBI Taxonomy" id="2705029"/>
    <lineage>
        <taxon>Bacteria</taxon>
        <taxon>Bacillati</taxon>
        <taxon>Actinomycetota</taxon>
        <taxon>Actinomycetes</taxon>
        <taxon>Kitasatosporales</taxon>
        <taxon>Streptomycetaceae</taxon>
        <taxon>Streptomyces</taxon>
    </lineage>
</organism>
<feature type="compositionally biased region" description="Low complexity" evidence="1">
    <location>
        <begin position="726"/>
        <end position="742"/>
    </location>
</feature>
<feature type="region of interest" description="Disordered" evidence="1">
    <location>
        <begin position="1"/>
        <end position="21"/>
    </location>
</feature>
<feature type="compositionally biased region" description="Low complexity" evidence="1">
    <location>
        <begin position="663"/>
        <end position="693"/>
    </location>
</feature>
<keyword evidence="2" id="KW-1133">Transmembrane helix</keyword>
<name>A0A6A0AUF7_9ACTN</name>
<protein>
    <submittedName>
        <fullName evidence="3">Uncharacterized protein</fullName>
    </submittedName>
</protein>
<evidence type="ECO:0000256" key="2">
    <source>
        <dbReference type="SAM" id="Phobius"/>
    </source>
</evidence>
<dbReference type="EMBL" id="BLLG01000006">
    <property type="protein sequence ID" value="GFH36542.1"/>
    <property type="molecule type" value="Genomic_DNA"/>
</dbReference>
<keyword evidence="2" id="KW-0812">Transmembrane</keyword>
<feature type="compositionally biased region" description="Basic and acidic residues" evidence="1">
    <location>
        <begin position="389"/>
        <end position="405"/>
    </location>
</feature>
<evidence type="ECO:0000313" key="3">
    <source>
        <dbReference type="EMBL" id="GFH36542.1"/>
    </source>
</evidence>